<comment type="caution">
    <text evidence="5">The sequence shown here is derived from an EMBL/GenBank/DDBJ whole genome shotgun (WGS) entry which is preliminary data.</text>
</comment>
<dbReference type="Pfam" id="PF00743">
    <property type="entry name" value="FMO-like"/>
    <property type="match status" value="1"/>
</dbReference>
<dbReference type="Gene3D" id="3.50.50.60">
    <property type="entry name" value="FAD/NAD(P)-binding domain"/>
    <property type="match status" value="2"/>
</dbReference>
<dbReference type="OrthoDB" id="74360at2759"/>
<dbReference type="EMBL" id="JABWAB010000001">
    <property type="protein sequence ID" value="KAF6059125.1"/>
    <property type="molecule type" value="Genomic_DNA"/>
</dbReference>
<evidence type="ECO:0000313" key="5">
    <source>
        <dbReference type="EMBL" id="KAF6059125.1"/>
    </source>
</evidence>
<evidence type="ECO:0000256" key="3">
    <source>
        <dbReference type="ARBA" id="ARBA00022827"/>
    </source>
</evidence>
<dbReference type="SUPFAM" id="SSF51905">
    <property type="entry name" value="FAD/NAD(P)-binding domain"/>
    <property type="match status" value="1"/>
</dbReference>
<accession>A0A8X7NPU5</accession>
<organism evidence="5 6">
    <name type="scientific">Candida parapsilosis</name>
    <name type="common">Yeast</name>
    <dbReference type="NCBI Taxonomy" id="5480"/>
    <lineage>
        <taxon>Eukaryota</taxon>
        <taxon>Fungi</taxon>
        <taxon>Dikarya</taxon>
        <taxon>Ascomycota</taxon>
        <taxon>Saccharomycotina</taxon>
        <taxon>Pichiomycetes</taxon>
        <taxon>Debaryomycetaceae</taxon>
        <taxon>Candida/Lodderomyces clade</taxon>
        <taxon>Candida</taxon>
    </lineage>
</organism>
<dbReference type="GO" id="GO:0050660">
    <property type="term" value="F:flavin adenine dinucleotide binding"/>
    <property type="evidence" value="ECO:0007669"/>
    <property type="project" value="InterPro"/>
</dbReference>
<proteinExistence type="inferred from homology"/>
<protein>
    <submittedName>
        <fullName evidence="5">Pyridine nucleotide-disulfide oxidoreductase family protein</fullName>
    </submittedName>
</protein>
<evidence type="ECO:0000256" key="1">
    <source>
        <dbReference type="ARBA" id="ARBA00010139"/>
    </source>
</evidence>
<evidence type="ECO:0000256" key="4">
    <source>
        <dbReference type="ARBA" id="ARBA00023002"/>
    </source>
</evidence>
<gene>
    <name evidence="5" type="ORF">FOB60_000707</name>
</gene>
<dbReference type="InterPro" id="IPR051209">
    <property type="entry name" value="FAD-bind_Monooxygenase_sf"/>
</dbReference>
<dbReference type="AlphaFoldDB" id="A0A8X7NPU5"/>
<dbReference type="InterPro" id="IPR036188">
    <property type="entry name" value="FAD/NAD-bd_sf"/>
</dbReference>
<keyword evidence="2" id="KW-0285">Flavoprotein</keyword>
<dbReference type="PANTHER" id="PTHR42877">
    <property type="entry name" value="L-ORNITHINE N(5)-MONOOXYGENASE-RELATED"/>
    <property type="match status" value="1"/>
</dbReference>
<comment type="similarity">
    <text evidence="1">Belongs to the FAD-binding monooxygenase family.</text>
</comment>
<reference evidence="5" key="1">
    <citation type="submission" date="2020-03" db="EMBL/GenBank/DDBJ databases">
        <title>FDA dAtabase for Regulatory Grade micrObial Sequences (FDA-ARGOS): Supporting development and validation of Infectious Disease Dx tests.</title>
        <authorList>
            <person name="Campos J."/>
            <person name="Goldberg B."/>
            <person name="Tallon L."/>
            <person name="Sadzewicz L."/>
            <person name="Vavikolanu K."/>
            <person name="Mehta A."/>
            <person name="Aluvathingal J."/>
            <person name="Nadendla S."/>
            <person name="Nandy P."/>
            <person name="Geyer C."/>
            <person name="Yan Y."/>
            <person name="Sichtig H."/>
        </authorList>
    </citation>
    <scope>NUCLEOTIDE SEQUENCE [LARGE SCALE GENOMIC DNA]</scope>
    <source>
        <strain evidence="5">FDAARGOS_652</strain>
    </source>
</reference>
<dbReference type="GO" id="GO:0050661">
    <property type="term" value="F:NADP binding"/>
    <property type="evidence" value="ECO:0007669"/>
    <property type="project" value="InterPro"/>
</dbReference>
<evidence type="ECO:0000313" key="6">
    <source>
        <dbReference type="Proteomes" id="UP000590412"/>
    </source>
</evidence>
<keyword evidence="4" id="KW-0560">Oxidoreductase</keyword>
<keyword evidence="3" id="KW-0274">FAD</keyword>
<evidence type="ECO:0000256" key="2">
    <source>
        <dbReference type="ARBA" id="ARBA00022630"/>
    </source>
</evidence>
<dbReference type="GO" id="GO:0004499">
    <property type="term" value="F:N,N-dimethylaniline monooxygenase activity"/>
    <property type="evidence" value="ECO:0007669"/>
    <property type="project" value="InterPro"/>
</dbReference>
<dbReference type="Proteomes" id="UP000590412">
    <property type="component" value="Unassembled WGS sequence"/>
</dbReference>
<sequence>MSSITLTKESHKNPSNFRIKLKDSTAQLTGDVDVNSNDKLPTIHTHSKVAIIGAGFSGLGSAIKTLQTLKEQDVAILEMRDNFGGVWYANTYPGCASDIPAIWYSFSFALTSNWSRVQPPQYEMEEYILRVAEQYKLKEKTRFNTFVDDCIFNEETGLWTLYSHDVKTGQKIEHTANILLSCRGHLVYPIHLKEPGLENFKGKYMHSALWDHSVDFKGKNVVVFGNGCSANQVIPALLNDQKYNPASITQIVRSKHYVMPPVPKILLILYRILSFNFFGLKLVRWLIVVIAESRFPLFRGEGPIARLVRWVNRKMAVSHMKHAPKKYWDILIPDFKVGCKRLIFDYGYIQALNNPRIELTNERVDKVVENGLYLKDGRFIKADIIIACTGYNTRKTFDQPIKTKKGASLQKIWNTEGVGAYRTMMVKNIPNFFLIGGPNTATGHASVIMAAEHGIDYYMKVAKPVIQGKEKSVECKPEAYDSWFKLIQDQLAKSVFGTAFGGCASWYRSDQSNFITYPFSQIHYWYITHFPNYRELTYKHNNKKTA</sequence>
<name>A0A8X7NPU5_CANPA</name>
<dbReference type="PANTHER" id="PTHR42877:SF5">
    <property type="entry name" value="L-ORNITHINE N(5)-MONOOXYGENASE-RELATED"/>
    <property type="match status" value="1"/>
</dbReference>
<dbReference type="InterPro" id="IPR020946">
    <property type="entry name" value="Flavin_mOase-like"/>
</dbReference>